<keyword evidence="2" id="KW-1185">Reference proteome</keyword>
<gene>
    <name evidence="1" type="ORF">LR394_20345</name>
</gene>
<name>A0A9X1NG96_9ACTN</name>
<dbReference type="Proteomes" id="UP001138997">
    <property type="component" value="Unassembled WGS sequence"/>
</dbReference>
<protein>
    <submittedName>
        <fullName evidence="1">Uncharacterized protein</fullName>
    </submittedName>
</protein>
<evidence type="ECO:0000313" key="1">
    <source>
        <dbReference type="EMBL" id="MCD5313261.1"/>
    </source>
</evidence>
<evidence type="ECO:0000313" key="2">
    <source>
        <dbReference type="Proteomes" id="UP001138997"/>
    </source>
</evidence>
<dbReference type="RefSeq" id="WP_231444292.1">
    <property type="nucleotide sequence ID" value="NZ_JAJOMB010000011.1"/>
</dbReference>
<dbReference type="EMBL" id="JAJOMB010000011">
    <property type="protein sequence ID" value="MCD5313261.1"/>
    <property type="molecule type" value="Genomic_DNA"/>
</dbReference>
<comment type="caution">
    <text evidence="1">The sequence shown here is derived from an EMBL/GenBank/DDBJ whole genome shotgun (WGS) entry which is preliminary data.</text>
</comment>
<accession>A0A9X1NG96</accession>
<proteinExistence type="predicted"/>
<dbReference type="AlphaFoldDB" id="A0A9X1NG96"/>
<reference evidence="1" key="1">
    <citation type="submission" date="2021-11" db="EMBL/GenBank/DDBJ databases">
        <title>Streptomyces corallinus and Kineosporia corallina sp. nov., two new coral-derived marine actinobacteria.</title>
        <authorList>
            <person name="Buangrab K."/>
            <person name="Sutthacheep M."/>
            <person name="Yeemin T."/>
            <person name="Harunari E."/>
            <person name="Igarashi Y."/>
            <person name="Sripreechasak P."/>
            <person name="Kanchanasin P."/>
            <person name="Tanasupawat S."/>
            <person name="Phongsopitanun W."/>
        </authorList>
    </citation>
    <scope>NUCLEOTIDE SEQUENCE</scope>
    <source>
        <strain evidence="1">JCM 31032</strain>
    </source>
</reference>
<organism evidence="1 2">
    <name type="scientific">Kineosporia babensis</name>
    <dbReference type="NCBI Taxonomy" id="499548"/>
    <lineage>
        <taxon>Bacteria</taxon>
        <taxon>Bacillati</taxon>
        <taxon>Actinomycetota</taxon>
        <taxon>Actinomycetes</taxon>
        <taxon>Kineosporiales</taxon>
        <taxon>Kineosporiaceae</taxon>
        <taxon>Kineosporia</taxon>
    </lineage>
</organism>
<sequence length="184" mass="20294">MIFSNGVGPFGVLPGMLIPIPGFSSDWSFDDSDPDDSQMCELLPEDTVAETFDGDVDYDDDSFAISERRCSWLIEDSDFFSGISTPGRLYADYKVLDSTGLSKDSAIQTIDEDIRRGDAQEVEGVGEKAAWETGTKTLTFVHDEHRYTIQLTNGERTQDERSAKAQELAKAIIANHEADGPPED</sequence>